<evidence type="ECO:0000259" key="1">
    <source>
        <dbReference type="Pfam" id="PF03807"/>
    </source>
</evidence>
<dbReference type="InterPro" id="IPR036291">
    <property type="entry name" value="NAD(P)-bd_dom_sf"/>
</dbReference>
<dbReference type="Pfam" id="PF16896">
    <property type="entry name" value="PGDH_C"/>
    <property type="match status" value="1"/>
</dbReference>
<comment type="caution">
    <text evidence="3">The sequence shown here is derived from an EMBL/GenBank/DDBJ whole genome shotgun (WGS) entry which is preliminary data.</text>
</comment>
<keyword evidence="4" id="KW-1185">Reference proteome</keyword>
<sequence>MKTSVAVLGSGGKMGFRVTRKLVDAGYDVRAVEIGEPGRQRLAEAGIAAVDVDAGVKGAKVLVLALPDNVIGKVAADLSPKLETGTMLLILDAAAPYADDLPKDRPDLTYFVGHPCHPPLFNDETDWAARRDYHGGIARQSIVCALMQGPEEHYALGEEICRAMWSPIINSYRVSVEQLAILEPGLSEMVAMPFVDTMVEAVEECEKKYGIPRQAALDFLIGHLNVEIAMWFGFSPKVPSDAALRLMRFAKGVVVRDEWRDALSPAKVKEAAELIVYGKGA</sequence>
<protein>
    <submittedName>
        <fullName evidence="3">Semialdehyde dehydrogenase</fullName>
    </submittedName>
</protein>
<dbReference type="SUPFAM" id="SSF51735">
    <property type="entry name" value="NAD(P)-binding Rossmann-fold domains"/>
    <property type="match status" value="1"/>
</dbReference>
<evidence type="ECO:0000313" key="4">
    <source>
        <dbReference type="Proteomes" id="UP000241229"/>
    </source>
</evidence>
<organism evidence="3 4">
    <name type="scientific">Kumtagia ephedrae</name>
    <dbReference type="NCBI Taxonomy" id="2116701"/>
    <lineage>
        <taxon>Bacteria</taxon>
        <taxon>Pseudomonadati</taxon>
        <taxon>Pseudomonadota</taxon>
        <taxon>Alphaproteobacteria</taxon>
        <taxon>Hyphomicrobiales</taxon>
        <taxon>Phyllobacteriaceae</taxon>
        <taxon>Kumtagia</taxon>
    </lineage>
</organism>
<evidence type="ECO:0000259" key="2">
    <source>
        <dbReference type="Pfam" id="PF16896"/>
    </source>
</evidence>
<accession>A0A2P7SL54</accession>
<gene>
    <name evidence="3" type="ORF">C7I84_06215</name>
</gene>
<proteinExistence type="predicted"/>
<dbReference type="Pfam" id="PF03807">
    <property type="entry name" value="F420_oxidored"/>
    <property type="match status" value="1"/>
</dbReference>
<dbReference type="Gene3D" id="1.10.3640.10">
    <property type="entry name" value="Semialdehyde dehydrogenase-like, C-terminal"/>
    <property type="match status" value="1"/>
</dbReference>
<dbReference type="AlphaFoldDB" id="A0A2P7SL54"/>
<dbReference type="EMBL" id="PXYK01000005">
    <property type="protein sequence ID" value="PSJ63234.1"/>
    <property type="molecule type" value="Genomic_DNA"/>
</dbReference>
<dbReference type="Gene3D" id="3.40.50.720">
    <property type="entry name" value="NAD(P)-binding Rossmann-like Domain"/>
    <property type="match status" value="1"/>
</dbReference>
<dbReference type="InterPro" id="IPR028939">
    <property type="entry name" value="P5C_Rdtase_cat_N"/>
</dbReference>
<evidence type="ECO:0000313" key="3">
    <source>
        <dbReference type="EMBL" id="PSJ63234.1"/>
    </source>
</evidence>
<dbReference type="OrthoDB" id="1677316at2"/>
<dbReference type="InterPro" id="IPR037161">
    <property type="entry name" value="Semialdehyde_DH-like_C"/>
</dbReference>
<dbReference type="Proteomes" id="UP000241229">
    <property type="component" value="Unassembled WGS sequence"/>
</dbReference>
<reference evidence="3 4" key="1">
    <citation type="submission" date="2018-03" db="EMBL/GenBank/DDBJ databases">
        <title>The draft genome of Mesorhizobium sp. 6GN-30.</title>
        <authorList>
            <person name="Liu L."/>
            <person name="Li L."/>
            <person name="Wang T."/>
            <person name="Zhang X."/>
            <person name="Liang L."/>
        </authorList>
    </citation>
    <scope>NUCLEOTIDE SEQUENCE [LARGE SCALE GENOMIC DNA]</scope>
    <source>
        <strain evidence="3 4">6GN30</strain>
    </source>
</reference>
<feature type="domain" description="Phosphogluconate dehydrogenase (decarboxylating) C-terminal" evidence="2">
    <location>
        <begin position="122"/>
        <end position="275"/>
    </location>
</feature>
<name>A0A2P7SL54_9HYPH</name>
<feature type="domain" description="Pyrroline-5-carboxylate reductase catalytic N-terminal" evidence="1">
    <location>
        <begin position="5"/>
        <end position="85"/>
    </location>
</feature>
<dbReference type="InterPro" id="IPR031663">
    <property type="entry name" value="PGDH_C"/>
</dbReference>
<dbReference type="RefSeq" id="WP_106771297.1">
    <property type="nucleotide sequence ID" value="NZ_PXYK01000005.1"/>
</dbReference>